<dbReference type="PANTHER" id="PTHR30435">
    <property type="entry name" value="FLAGELLAR PROTEIN"/>
    <property type="match status" value="1"/>
</dbReference>
<feature type="domain" description="Flagellar hook protein FlgE/F/G-like D1" evidence="9">
    <location>
        <begin position="95"/>
        <end position="156"/>
    </location>
</feature>
<dbReference type="InterPro" id="IPR001444">
    <property type="entry name" value="Flag_bb_rod_N"/>
</dbReference>
<dbReference type="InterPro" id="IPR053967">
    <property type="entry name" value="LlgE_F_G-like_D1"/>
</dbReference>
<accession>A0A927WM82</accession>
<dbReference type="InterPro" id="IPR037925">
    <property type="entry name" value="FlgE/F/G-like"/>
</dbReference>
<dbReference type="Proteomes" id="UP000761380">
    <property type="component" value="Unassembled WGS sequence"/>
</dbReference>
<comment type="caution">
    <text evidence="10">The sequence shown here is derived from an EMBL/GenBank/DDBJ whole genome shotgun (WGS) entry which is preliminary data.</text>
</comment>
<organism evidence="10 11">
    <name type="scientific">Selenomonas ruminantium</name>
    <dbReference type="NCBI Taxonomy" id="971"/>
    <lineage>
        <taxon>Bacteria</taxon>
        <taxon>Bacillati</taxon>
        <taxon>Bacillota</taxon>
        <taxon>Negativicutes</taxon>
        <taxon>Selenomonadales</taxon>
        <taxon>Selenomonadaceae</taxon>
        <taxon>Selenomonas</taxon>
    </lineage>
</organism>
<dbReference type="InterPro" id="IPR010930">
    <property type="entry name" value="Flg_bb/hook_C_dom"/>
</dbReference>
<keyword evidence="10" id="KW-0966">Cell projection</keyword>
<evidence type="ECO:0000256" key="3">
    <source>
        <dbReference type="ARBA" id="ARBA00019015"/>
    </source>
</evidence>
<dbReference type="Pfam" id="PF07559">
    <property type="entry name" value="FlgE_D2"/>
    <property type="match status" value="1"/>
</dbReference>
<comment type="function">
    <text evidence="5">A flexible structure which links the flagellar filament to the drive apparatus in the basal body.</text>
</comment>
<keyword evidence="4 5" id="KW-0975">Bacterial flagellum</keyword>
<evidence type="ECO:0000256" key="5">
    <source>
        <dbReference type="RuleBase" id="RU362116"/>
    </source>
</evidence>
<dbReference type="Pfam" id="PF00460">
    <property type="entry name" value="Flg_bb_rod"/>
    <property type="match status" value="1"/>
</dbReference>
<dbReference type="GO" id="GO:0071978">
    <property type="term" value="P:bacterial-type flagellum-dependent swarming motility"/>
    <property type="evidence" value="ECO:0007669"/>
    <property type="project" value="TreeGrafter"/>
</dbReference>
<evidence type="ECO:0000259" key="9">
    <source>
        <dbReference type="Pfam" id="PF22692"/>
    </source>
</evidence>
<keyword evidence="10" id="KW-0282">Flagellum</keyword>
<dbReference type="Pfam" id="PF22692">
    <property type="entry name" value="LlgE_F_G_D1"/>
    <property type="match status" value="1"/>
</dbReference>
<evidence type="ECO:0000313" key="10">
    <source>
        <dbReference type="EMBL" id="MBE6092245.1"/>
    </source>
</evidence>
<dbReference type="GO" id="GO:0005829">
    <property type="term" value="C:cytosol"/>
    <property type="evidence" value="ECO:0007669"/>
    <property type="project" value="TreeGrafter"/>
</dbReference>
<dbReference type="Pfam" id="PF06429">
    <property type="entry name" value="Flg_bbr_C"/>
    <property type="match status" value="1"/>
</dbReference>
<proteinExistence type="inferred from homology"/>
<dbReference type="AlphaFoldDB" id="A0A927WM82"/>
<dbReference type="InterPro" id="IPR020013">
    <property type="entry name" value="Flagellar_FlgE/F/G"/>
</dbReference>
<keyword evidence="10" id="KW-0969">Cilium</keyword>
<evidence type="ECO:0000256" key="2">
    <source>
        <dbReference type="ARBA" id="ARBA00009677"/>
    </source>
</evidence>
<evidence type="ECO:0000259" key="7">
    <source>
        <dbReference type="Pfam" id="PF06429"/>
    </source>
</evidence>
<name>A0A927WM82_SELRU</name>
<dbReference type="PROSITE" id="PS00588">
    <property type="entry name" value="FLAGELLA_BB_ROD"/>
    <property type="match status" value="1"/>
</dbReference>
<comment type="similarity">
    <text evidence="2 5">Belongs to the flagella basal body rod proteins family.</text>
</comment>
<gene>
    <name evidence="10" type="ORF">E7201_03570</name>
</gene>
<sequence length="860" mass="88003">MMRSLYSGVSGLKGHQTKMDVVGNNIANVNTTGFKSSRVTFADTLSQTQTDAVAPGNNVGGINPKQIGLGTGVASVDLLFTDASVQATGKNTDVALSGNGLFVVKGGSETYYTRDGAFEFDADGNYVLPGSGHYVQGWLAKDGVLNTNSSTENIVVKSGKVMDAKSTGKIAYEHNLDAASLSVVAISGGNPSKIGTKTYTSATEGTLTGTAAYPLTLALADGTTATTPSGSYKVGDSYSQNITSGSATASSVLDVKLNLADGSTVNGTSGVTYTIGNDYSYTTTSSGDSITANPNRRVLVSTSDGYVTGELTSGTYTVGSSYTYSADSITAGYNNTVTVTLANGATITGTTGTTYTEGSNYSYTADSVLVTPGDTTQTFTINVSGGTLVGQDITVDPTDPTTSPSSPQIATVGGTYEYQGISYTVNSITVNSDATAVSATSTISGLESRTNISSLTTSSAITKMSQNYTTAAEATTANPMTLTMSDGSTVTQTSGTYTVGYSLPVTTMITVYDTLGNTHSIPVYFTRTEVLSGDSTTVNGNTWTISLDTVCNRDMSPTADSPVTCSFANASDSAFTSSLEFTSGSIDKSNSNLYISAISGGTSSTSGTTTTLTASESSPIKLTVQDAAGNTYTLAATSGSYTYTTASGGVGSDYLIQYVSGGELPTSTATLPSADGTTTTISMKNTDLLFTTAGKYYSGSPTTTTMTLSNGALETQTITLDCNSLTQFAGSSTINGTADGNAAGTLKSVSIDSSGVITGVYTNGVKQSEAQIAIAQFTNASGLTKTGSSLYQASSNSGTPNVKTAADLGVSITPSALEMSNVDIANEFSDMIITQRGFQSNSKIITVSDEMLETMINMKR</sequence>
<protein>
    <recommendedName>
        <fullName evidence="3 5">Flagellar hook protein FlgE</fullName>
    </recommendedName>
</protein>
<evidence type="ECO:0000256" key="1">
    <source>
        <dbReference type="ARBA" id="ARBA00004117"/>
    </source>
</evidence>
<dbReference type="SUPFAM" id="SSF117143">
    <property type="entry name" value="Flagellar hook protein flgE"/>
    <property type="match status" value="2"/>
</dbReference>
<dbReference type="InterPro" id="IPR019776">
    <property type="entry name" value="Flagellar_basal_body_rod_CS"/>
</dbReference>
<dbReference type="GO" id="GO:0009425">
    <property type="term" value="C:bacterial-type flagellum basal body"/>
    <property type="evidence" value="ECO:0007669"/>
    <property type="project" value="UniProtKB-SubCell"/>
</dbReference>
<feature type="domain" description="Flagellar basal body rod protein N-terminal" evidence="6">
    <location>
        <begin position="5"/>
        <end position="35"/>
    </location>
</feature>
<evidence type="ECO:0000259" key="8">
    <source>
        <dbReference type="Pfam" id="PF07559"/>
    </source>
</evidence>
<dbReference type="GO" id="GO:0009424">
    <property type="term" value="C:bacterial-type flagellum hook"/>
    <property type="evidence" value="ECO:0007669"/>
    <property type="project" value="TreeGrafter"/>
</dbReference>
<dbReference type="NCBIfam" id="TIGR03506">
    <property type="entry name" value="FlgEFG_subfam"/>
    <property type="match status" value="2"/>
</dbReference>
<dbReference type="InterPro" id="IPR011491">
    <property type="entry name" value="FlgE_D2"/>
</dbReference>
<reference evidence="10" key="1">
    <citation type="submission" date="2019-04" db="EMBL/GenBank/DDBJ databases">
        <title>Evolution of Biomass-Degrading Anaerobic Consortia Revealed by Metagenomics.</title>
        <authorList>
            <person name="Peng X."/>
        </authorList>
    </citation>
    <scope>NUCLEOTIDE SEQUENCE</scope>
    <source>
        <strain evidence="10">SIG240</strain>
    </source>
</reference>
<feature type="domain" description="Flagellar hook protein FlgE D2" evidence="8">
    <location>
        <begin position="506"/>
        <end position="630"/>
    </location>
</feature>
<comment type="subcellular location">
    <subcellularLocation>
        <location evidence="1 5">Bacterial flagellum basal body</location>
    </subcellularLocation>
</comment>
<dbReference type="PANTHER" id="PTHR30435:SF1">
    <property type="entry name" value="FLAGELLAR HOOK PROTEIN FLGE"/>
    <property type="match status" value="1"/>
</dbReference>
<evidence type="ECO:0000259" key="6">
    <source>
        <dbReference type="Pfam" id="PF00460"/>
    </source>
</evidence>
<evidence type="ECO:0000313" key="11">
    <source>
        <dbReference type="Proteomes" id="UP000761380"/>
    </source>
</evidence>
<evidence type="ECO:0000256" key="4">
    <source>
        <dbReference type="ARBA" id="ARBA00023143"/>
    </source>
</evidence>
<feature type="domain" description="Flagellar basal-body/hook protein C-terminal" evidence="7">
    <location>
        <begin position="815"/>
        <end position="858"/>
    </location>
</feature>
<dbReference type="EMBL" id="SVBY01000016">
    <property type="protein sequence ID" value="MBE6092245.1"/>
    <property type="molecule type" value="Genomic_DNA"/>
</dbReference>